<dbReference type="OrthoDB" id="6424487at2759"/>
<evidence type="ECO:0000313" key="2">
    <source>
        <dbReference type="Proteomes" id="UP000494163"/>
    </source>
</evidence>
<sequence length="412" mass="46268">TAQIIYRGNNFCATQSDEELFYDCASVDHDLPREGNSCAKSNLSCSDCSRLDDPAEIRAALERAACATQKLLKNFDRNRKQSCNATLEITARLITIDDQPTSQRCGHNKPVTVQMPLQFDPNSGQLQVSPMAQPPPLQSKGRTIATAYSHPQSTAPGDYWKRQPRCCAKRDSCLRFCPNRYESLFRDVVSIDSIRQMEQQERAPELPAPAPMPMPMPVPIFVPEPEAEPEPDNDSEPSVRIEQHAVQLADEISTSLDEPEEVATVETLAPADEPIATPPAVPDGKHYYLALPQHREFVNCAPCRFEPSPIMDEEGNVFCPGNCGCCQCAWKQRSFTPNRGRDIVKICRCVERGTIFNSVAERPNCSQTSLFDFCPCRERAEAKFLELYHCEMWSSPNVTRGREIMLHEIKEV</sequence>
<gene>
    <name evidence="1" type="ORF">Dbus_chr3Rg401</name>
</gene>
<proteinExistence type="predicted"/>
<name>A0A0M4EMF4_DROBS</name>
<organism evidence="1 2">
    <name type="scientific">Drosophila busckii</name>
    <name type="common">Fruit fly</name>
    <dbReference type="NCBI Taxonomy" id="30019"/>
    <lineage>
        <taxon>Eukaryota</taxon>
        <taxon>Metazoa</taxon>
        <taxon>Ecdysozoa</taxon>
        <taxon>Arthropoda</taxon>
        <taxon>Hexapoda</taxon>
        <taxon>Insecta</taxon>
        <taxon>Pterygota</taxon>
        <taxon>Neoptera</taxon>
        <taxon>Endopterygota</taxon>
        <taxon>Diptera</taxon>
        <taxon>Brachycera</taxon>
        <taxon>Muscomorpha</taxon>
        <taxon>Ephydroidea</taxon>
        <taxon>Drosophilidae</taxon>
        <taxon>Drosophila</taxon>
    </lineage>
</organism>
<reference evidence="1 2" key="1">
    <citation type="submission" date="2015-08" db="EMBL/GenBank/DDBJ databases">
        <title>Ancestral chromatin configuration constrains chromatin evolution on differentiating sex chromosomes in Drosophila.</title>
        <authorList>
            <person name="Zhou Q."/>
            <person name="Bachtrog D."/>
        </authorList>
    </citation>
    <scope>NUCLEOTIDE SEQUENCE [LARGE SCALE GENOMIC DNA]</scope>
    <source>
        <tissue evidence="1">Whole larvae</tissue>
    </source>
</reference>
<feature type="non-terminal residue" evidence="1">
    <location>
        <position position="412"/>
    </location>
</feature>
<dbReference type="AlphaFoldDB" id="A0A0M4EMF4"/>
<feature type="non-terminal residue" evidence="1">
    <location>
        <position position="1"/>
    </location>
</feature>
<dbReference type="STRING" id="30019.A0A0M4EMF4"/>
<dbReference type="Proteomes" id="UP000494163">
    <property type="component" value="Chromosome 3R"/>
</dbReference>
<accession>A0A0M4EMF4</accession>
<keyword evidence="2" id="KW-1185">Reference proteome</keyword>
<evidence type="ECO:0000313" key="1">
    <source>
        <dbReference type="EMBL" id="ALC45651.1"/>
    </source>
</evidence>
<protein>
    <submittedName>
        <fullName evidence="1">CG33191</fullName>
    </submittedName>
</protein>
<dbReference type="EMBL" id="CP012526">
    <property type="protein sequence ID" value="ALC45651.1"/>
    <property type="molecule type" value="Genomic_DNA"/>
</dbReference>
<dbReference type="OMA" id="ELYHCEM"/>